<gene>
    <name evidence="2" type="ORF">G2W53_003835</name>
</gene>
<proteinExistence type="predicted"/>
<evidence type="ECO:0000256" key="1">
    <source>
        <dbReference type="SAM" id="MobiDB-lite"/>
    </source>
</evidence>
<dbReference type="EMBL" id="JAAIUW010000002">
    <property type="protein sequence ID" value="KAF7841537.1"/>
    <property type="molecule type" value="Genomic_DNA"/>
</dbReference>
<dbReference type="Proteomes" id="UP000634136">
    <property type="component" value="Unassembled WGS sequence"/>
</dbReference>
<organism evidence="2 3">
    <name type="scientific">Senna tora</name>
    <dbReference type="NCBI Taxonomy" id="362788"/>
    <lineage>
        <taxon>Eukaryota</taxon>
        <taxon>Viridiplantae</taxon>
        <taxon>Streptophyta</taxon>
        <taxon>Embryophyta</taxon>
        <taxon>Tracheophyta</taxon>
        <taxon>Spermatophyta</taxon>
        <taxon>Magnoliopsida</taxon>
        <taxon>eudicotyledons</taxon>
        <taxon>Gunneridae</taxon>
        <taxon>Pentapetalae</taxon>
        <taxon>rosids</taxon>
        <taxon>fabids</taxon>
        <taxon>Fabales</taxon>
        <taxon>Fabaceae</taxon>
        <taxon>Caesalpinioideae</taxon>
        <taxon>Cassia clade</taxon>
        <taxon>Senna</taxon>
    </lineage>
</organism>
<accession>A0A834XBS4</accession>
<sequence length="146" mass="15785">MKRDVGVQTEKDEIVVLGDVRGAELAGMGETTTTKVGESVPSGVPCKGKAKKEAHENTNVTLRDPSSSVVIKGLEPETDSSSSEAKEGEFLDEASIISFFDNEEGLLIEQLEKEYKEQERDQKRRLEDGLEGVASLLEMGQGDGAL</sequence>
<protein>
    <submittedName>
        <fullName evidence="2">Uncharacterized protein</fullName>
    </submittedName>
</protein>
<keyword evidence="3" id="KW-1185">Reference proteome</keyword>
<evidence type="ECO:0000313" key="3">
    <source>
        <dbReference type="Proteomes" id="UP000634136"/>
    </source>
</evidence>
<evidence type="ECO:0000313" key="2">
    <source>
        <dbReference type="EMBL" id="KAF7841537.1"/>
    </source>
</evidence>
<dbReference type="OrthoDB" id="264392at2759"/>
<reference evidence="2" key="1">
    <citation type="submission" date="2020-09" db="EMBL/GenBank/DDBJ databases">
        <title>Genome-Enabled Discovery of Anthraquinone Biosynthesis in Senna tora.</title>
        <authorList>
            <person name="Kang S.-H."/>
            <person name="Pandey R.P."/>
            <person name="Lee C.-M."/>
            <person name="Sim J.-S."/>
            <person name="Jeong J.-T."/>
            <person name="Choi B.-S."/>
            <person name="Jung M."/>
            <person name="Ginzburg D."/>
            <person name="Zhao K."/>
            <person name="Won S.Y."/>
            <person name="Oh T.-J."/>
            <person name="Yu Y."/>
            <person name="Kim N.-H."/>
            <person name="Lee O.R."/>
            <person name="Lee T.-H."/>
            <person name="Bashyal P."/>
            <person name="Kim T.-S."/>
            <person name="Lee W.-H."/>
            <person name="Kawkins C."/>
            <person name="Kim C.-K."/>
            <person name="Kim J.S."/>
            <person name="Ahn B.O."/>
            <person name="Rhee S.Y."/>
            <person name="Sohng J.K."/>
        </authorList>
    </citation>
    <scope>NUCLEOTIDE SEQUENCE</scope>
    <source>
        <tissue evidence="2">Leaf</tissue>
    </source>
</reference>
<name>A0A834XBS4_9FABA</name>
<feature type="region of interest" description="Disordered" evidence="1">
    <location>
        <begin position="28"/>
        <end position="57"/>
    </location>
</feature>
<dbReference type="AlphaFoldDB" id="A0A834XBS4"/>
<comment type="caution">
    <text evidence="2">The sequence shown here is derived from an EMBL/GenBank/DDBJ whole genome shotgun (WGS) entry which is preliminary data.</text>
</comment>